<comment type="caution">
    <text evidence="1">The sequence shown here is derived from an EMBL/GenBank/DDBJ whole genome shotgun (WGS) entry which is preliminary data.</text>
</comment>
<proteinExistence type="predicted"/>
<accession>A0ABT4IWV2</accession>
<organism evidence="1 2">
    <name type="scientific">Vreelandella janggokensis</name>
    <dbReference type="NCBI Taxonomy" id="370767"/>
    <lineage>
        <taxon>Bacteria</taxon>
        <taxon>Pseudomonadati</taxon>
        <taxon>Pseudomonadota</taxon>
        <taxon>Gammaproteobacteria</taxon>
        <taxon>Oceanospirillales</taxon>
        <taxon>Halomonadaceae</taxon>
        <taxon>Vreelandella</taxon>
    </lineage>
</organism>
<reference evidence="1 2" key="1">
    <citation type="submission" date="2022-02" db="EMBL/GenBank/DDBJ databases">
        <title>Study of halophilic communities from a Mexican lake.</title>
        <authorList>
            <person name="Hernandez-Soto L.M."/>
            <person name="Martinez-Abarca F."/>
            <person name="Ramirez-Saad H.C."/>
            <person name="Aguirre-Garrido J.F."/>
        </authorList>
    </citation>
    <scope>NUCLEOTIDE SEQUENCE [LARGE SCALE GENOMIC DNA]</scope>
    <source>
        <strain evidence="1 2">Hjan13</strain>
    </source>
</reference>
<evidence type="ECO:0008006" key="3">
    <source>
        <dbReference type="Google" id="ProtNLM"/>
    </source>
</evidence>
<dbReference type="Proteomes" id="UP001321125">
    <property type="component" value="Unassembled WGS sequence"/>
</dbReference>
<evidence type="ECO:0000313" key="1">
    <source>
        <dbReference type="EMBL" id="MCZ0927676.1"/>
    </source>
</evidence>
<name>A0ABT4IWV2_9GAMM</name>
<dbReference type="PROSITE" id="PS51257">
    <property type="entry name" value="PROKAR_LIPOPROTEIN"/>
    <property type="match status" value="1"/>
</dbReference>
<sequence length="179" mass="19189">MRIHHLRPLAQLALLVGVILLSGCAVTDVHRSEPLSRQAQWALLPIANHSETPLAGQKAEASLTTLLHQQGISSLTQAPRPPQQNLLALPSEQDYQAALSWAQQQGARYGVTGSVDEWHYKTGLDGEPAIGISLRVVDVNTGDILWSASGARSGWGFSTTSGVAQKLMADLVDTLPVQQ</sequence>
<dbReference type="EMBL" id="JAKNQU010000003">
    <property type="protein sequence ID" value="MCZ0927676.1"/>
    <property type="molecule type" value="Genomic_DNA"/>
</dbReference>
<evidence type="ECO:0000313" key="2">
    <source>
        <dbReference type="Proteomes" id="UP001321125"/>
    </source>
</evidence>
<gene>
    <name evidence="1" type="ORF">L0635_11320</name>
</gene>
<dbReference type="RefSeq" id="WP_085919145.1">
    <property type="nucleotide sequence ID" value="NZ_JAKNQT010000002.1"/>
</dbReference>
<keyword evidence="2" id="KW-1185">Reference proteome</keyword>
<protein>
    <recommendedName>
        <fullName evidence="3">Penicillin-binding protein activator LpoB</fullName>
    </recommendedName>
</protein>
<dbReference type="Gene3D" id="3.40.50.10610">
    <property type="entry name" value="ABC-type transport auxiliary lipoprotein component"/>
    <property type="match status" value="1"/>
</dbReference>